<dbReference type="Proteomes" id="UP000232323">
    <property type="component" value="Unassembled WGS sequence"/>
</dbReference>
<evidence type="ECO:0000313" key="5">
    <source>
        <dbReference type="EMBL" id="GAX74518.1"/>
    </source>
</evidence>
<dbReference type="SMART" id="SM00212">
    <property type="entry name" value="UBCc"/>
    <property type="match status" value="1"/>
</dbReference>
<evidence type="ECO:0000256" key="1">
    <source>
        <dbReference type="ARBA" id="ARBA00022679"/>
    </source>
</evidence>
<dbReference type="STRING" id="1157962.A0A250WUN0"/>
<protein>
    <recommendedName>
        <fullName evidence="4">UBC core domain-containing protein</fullName>
    </recommendedName>
</protein>
<feature type="region of interest" description="Disordered" evidence="3">
    <location>
        <begin position="320"/>
        <end position="343"/>
    </location>
</feature>
<feature type="region of interest" description="Disordered" evidence="3">
    <location>
        <begin position="928"/>
        <end position="971"/>
    </location>
</feature>
<feature type="region of interest" description="Disordered" evidence="3">
    <location>
        <begin position="1"/>
        <end position="46"/>
    </location>
</feature>
<dbReference type="SUPFAM" id="SSF54495">
    <property type="entry name" value="UBC-like"/>
    <property type="match status" value="1"/>
</dbReference>
<accession>A0A250WUN0</accession>
<dbReference type="InterPro" id="IPR016135">
    <property type="entry name" value="UBQ-conjugating_enzyme/RWD"/>
</dbReference>
<sequence length="1099" mass="117878">MLKRRLVVSELPQTRAPPSPVDVTAKHEANSSESHGPIFLSDSDSEDDCQIVDSIPLCREQGSPDVAIFEPNPGEPLQYSLQCCGCQLGRQQLLSHIQGGLDQAQRPQGAEAFSSSSPHIGCKRKATATSEVPVQALTRELSATHHLRSSKMKMLPRGYRKEVDPGSICYGSQSEPRLSHHLPIPSDSLQKPISNLLLFALVCPTCQSPISHGDIYQLLDSRMVHVIYQQLIECLPDLNLISDSCVSSRMCPLPSQSTSMASASLNQMPTLQSLSPPCNAVPEEALKPWLPGLRKARDLLVLCTSLRLALFPELSSTSSKDIASQEKASDGGRKRGKNVAPRNVASASYKAATGVGYGGDEDLRAVQYTTANLSVSHMGGGTHTFATSGGIGKTGETVQSPCDQKLGSARRQEAQDNAAGEALFTLHQFLKPLFSEENTAKVYGVRGSPATPCSHNFYIRSSAPVCAVLLHGDLPFLLRTLLHNDSLQDIASRPKLYRQLMELLRVLISSLDMVEIFLVDTEDPSSASVVASSSSLAAARQDIDAALPGSSHASGLTAVCANDNALLRSLHRLDTQCKVYKRSAEMLGQGDEEDITALCLALDLSALCEDVQQAVKVWQLTVSPAVAVSPQEPQALGQPGTTSKEGEAARAQLQRQGLTVSAPRRRKAAEVVSQPSLVNAAALQQLLPRGGEEGGGTESSLHLQKAAEERYVKTMMSQQLQQKPLAASHYFRKEADAARKGSGGELMRKRLKRITEELSTLSTSLPISWESTILVAVDEERMDVLRALMFPGSETPYAHGAFIFDIYLPEGYPNVPPKVQFLTTGGGRIRFNPNLYESGKVCLSLLGTWSGPSWQPGTSTLLQVLVSISAMILVPDPYFNEPGYERSANTMQGKEASRHYNEQVRANTMSIAVLPAVYLAASTSKSVSSGTTDQQMAARHAAGSTAKHPSTMSMDLGEHTASKPSPCIHSLQPQMTAPVSTQGKGALMHVPYAVSSSSTLSPDLHLSTQSAAYSSAFIFHPATSSAVAGAVSQHQCTSTLAGAVSLPGAETFKDAIVAHIEAKRGLLLQQAKTWLVECRAPANLQQLRHAVDVLSNSLG</sequence>
<feature type="compositionally biased region" description="Basic and acidic residues" evidence="3">
    <location>
        <begin position="323"/>
        <end position="333"/>
    </location>
</feature>
<proteinExistence type="predicted"/>
<dbReference type="EMBL" id="BEGY01000008">
    <property type="protein sequence ID" value="GAX74518.1"/>
    <property type="molecule type" value="Genomic_DNA"/>
</dbReference>
<keyword evidence="1" id="KW-0808">Transferase</keyword>
<dbReference type="PANTHER" id="PTHR46116:SF39">
    <property type="entry name" value="BACULOVIRAL IAP REPEAT-CONTAINING PROTEIN 6"/>
    <property type="match status" value="1"/>
</dbReference>
<keyword evidence="2" id="KW-0833">Ubl conjugation pathway</keyword>
<dbReference type="OrthoDB" id="47801at2759"/>
<dbReference type="InterPro" id="IPR000608">
    <property type="entry name" value="UBC"/>
</dbReference>
<comment type="caution">
    <text evidence="5">The sequence shown here is derived from an EMBL/GenBank/DDBJ whole genome shotgun (WGS) entry which is preliminary data.</text>
</comment>
<evidence type="ECO:0000259" key="4">
    <source>
        <dbReference type="PROSITE" id="PS50127"/>
    </source>
</evidence>
<dbReference type="PROSITE" id="PS50127">
    <property type="entry name" value="UBC_2"/>
    <property type="match status" value="1"/>
</dbReference>
<feature type="domain" description="UBC core" evidence="4">
    <location>
        <begin position="749"/>
        <end position="913"/>
    </location>
</feature>
<evidence type="ECO:0000313" key="6">
    <source>
        <dbReference type="Proteomes" id="UP000232323"/>
    </source>
</evidence>
<dbReference type="Gene3D" id="3.10.110.10">
    <property type="entry name" value="Ubiquitin Conjugating Enzyme"/>
    <property type="match status" value="1"/>
</dbReference>
<evidence type="ECO:0000256" key="2">
    <source>
        <dbReference type="ARBA" id="ARBA00022786"/>
    </source>
</evidence>
<dbReference type="AlphaFoldDB" id="A0A250WUN0"/>
<dbReference type="CDD" id="cd23810">
    <property type="entry name" value="UBCc_BIRC6"/>
    <property type="match status" value="1"/>
</dbReference>
<feature type="region of interest" description="Disordered" evidence="3">
    <location>
        <begin position="631"/>
        <end position="666"/>
    </location>
</feature>
<dbReference type="Pfam" id="PF00179">
    <property type="entry name" value="UQ_con"/>
    <property type="match status" value="1"/>
</dbReference>
<gene>
    <name evidence="5" type="ORF">CEUSTIGMA_g1967.t1</name>
</gene>
<evidence type="ECO:0000256" key="3">
    <source>
        <dbReference type="SAM" id="MobiDB-lite"/>
    </source>
</evidence>
<name>A0A250WUN0_9CHLO</name>
<dbReference type="PANTHER" id="PTHR46116">
    <property type="entry name" value="(E3-INDEPENDENT) E2 UBIQUITIN-CONJUGATING ENZYME"/>
    <property type="match status" value="1"/>
</dbReference>
<reference evidence="5 6" key="1">
    <citation type="submission" date="2017-08" db="EMBL/GenBank/DDBJ databases">
        <title>Acidophilic green algal genome provides insights into adaptation to an acidic environment.</title>
        <authorList>
            <person name="Hirooka S."/>
            <person name="Hirose Y."/>
            <person name="Kanesaki Y."/>
            <person name="Higuchi S."/>
            <person name="Fujiwara T."/>
            <person name="Onuma R."/>
            <person name="Era A."/>
            <person name="Ohbayashi R."/>
            <person name="Uzuka A."/>
            <person name="Nozaki H."/>
            <person name="Yoshikawa H."/>
            <person name="Miyagishima S.Y."/>
        </authorList>
    </citation>
    <scope>NUCLEOTIDE SEQUENCE [LARGE SCALE GENOMIC DNA]</scope>
    <source>
        <strain evidence="5 6">NIES-2499</strain>
    </source>
</reference>
<organism evidence="5 6">
    <name type="scientific">Chlamydomonas eustigma</name>
    <dbReference type="NCBI Taxonomy" id="1157962"/>
    <lineage>
        <taxon>Eukaryota</taxon>
        <taxon>Viridiplantae</taxon>
        <taxon>Chlorophyta</taxon>
        <taxon>core chlorophytes</taxon>
        <taxon>Chlorophyceae</taxon>
        <taxon>CS clade</taxon>
        <taxon>Chlamydomonadales</taxon>
        <taxon>Chlamydomonadaceae</taxon>
        <taxon>Chlamydomonas</taxon>
    </lineage>
</organism>
<dbReference type="GO" id="GO:0016740">
    <property type="term" value="F:transferase activity"/>
    <property type="evidence" value="ECO:0007669"/>
    <property type="project" value="UniProtKB-KW"/>
</dbReference>
<keyword evidence="6" id="KW-1185">Reference proteome</keyword>